<dbReference type="Proteomes" id="UP000224567">
    <property type="component" value="Unassembled WGS sequence"/>
</dbReference>
<dbReference type="PANTHER" id="PTHR34072:SF57">
    <property type="entry name" value="RNA-DIRECTED DNA POLYMERASE"/>
    <property type="match status" value="1"/>
</dbReference>
<name>A0A2G2UUI6_CAPBA</name>
<organism evidence="2 3">
    <name type="scientific">Capsicum baccatum</name>
    <name type="common">Peruvian pepper</name>
    <dbReference type="NCBI Taxonomy" id="33114"/>
    <lineage>
        <taxon>Eukaryota</taxon>
        <taxon>Viridiplantae</taxon>
        <taxon>Streptophyta</taxon>
        <taxon>Embryophyta</taxon>
        <taxon>Tracheophyta</taxon>
        <taxon>Spermatophyta</taxon>
        <taxon>Magnoliopsida</taxon>
        <taxon>eudicotyledons</taxon>
        <taxon>Gunneridae</taxon>
        <taxon>Pentapetalae</taxon>
        <taxon>asterids</taxon>
        <taxon>lamiids</taxon>
        <taxon>Solanales</taxon>
        <taxon>Solanaceae</taxon>
        <taxon>Solanoideae</taxon>
        <taxon>Capsiceae</taxon>
        <taxon>Capsicum</taxon>
    </lineage>
</organism>
<dbReference type="EMBL" id="MLFT02022075">
    <property type="protein sequence ID" value="PHT24414.1"/>
    <property type="molecule type" value="Genomic_DNA"/>
</dbReference>
<dbReference type="PANTHER" id="PTHR34072">
    <property type="entry name" value="ENZYMATIC POLYPROTEIN-RELATED"/>
    <property type="match status" value="1"/>
</dbReference>
<dbReference type="AlphaFoldDB" id="A0A2G2UUI6"/>
<keyword evidence="3" id="KW-1185">Reference proteome</keyword>
<proteinExistence type="predicted"/>
<accession>A0A2G2UUI6</accession>
<dbReference type="Gene3D" id="3.10.20.370">
    <property type="match status" value="1"/>
</dbReference>
<feature type="domain" description="Reverse transcriptase/retrotransposon-derived protein RNase H-like" evidence="1">
    <location>
        <begin position="2"/>
        <end position="71"/>
    </location>
</feature>
<dbReference type="InterPro" id="IPR043502">
    <property type="entry name" value="DNA/RNA_pol_sf"/>
</dbReference>
<reference evidence="2 3" key="1">
    <citation type="journal article" date="2017" name="Genome Biol.">
        <title>New reference genome sequences of hot pepper reveal the massive evolution of plant disease-resistance genes by retroduplication.</title>
        <authorList>
            <person name="Kim S."/>
            <person name="Park J."/>
            <person name="Yeom S.I."/>
            <person name="Kim Y.M."/>
            <person name="Seo E."/>
            <person name="Kim K.T."/>
            <person name="Kim M.S."/>
            <person name="Lee J.M."/>
            <person name="Cheong K."/>
            <person name="Shin H.S."/>
            <person name="Kim S.B."/>
            <person name="Han K."/>
            <person name="Lee J."/>
            <person name="Park M."/>
            <person name="Lee H.A."/>
            <person name="Lee H.Y."/>
            <person name="Lee Y."/>
            <person name="Oh S."/>
            <person name="Lee J.H."/>
            <person name="Choi E."/>
            <person name="Choi E."/>
            <person name="Lee S.E."/>
            <person name="Jeon J."/>
            <person name="Kim H."/>
            <person name="Choi G."/>
            <person name="Song H."/>
            <person name="Lee J."/>
            <person name="Lee S.C."/>
            <person name="Kwon J.K."/>
            <person name="Lee H.Y."/>
            <person name="Koo N."/>
            <person name="Hong Y."/>
            <person name="Kim R.W."/>
            <person name="Kang W.H."/>
            <person name="Huh J.H."/>
            <person name="Kang B.C."/>
            <person name="Yang T.J."/>
            <person name="Lee Y.H."/>
            <person name="Bennetzen J.L."/>
            <person name="Choi D."/>
        </authorList>
    </citation>
    <scope>NUCLEOTIDE SEQUENCE [LARGE SCALE GENOMIC DNA]</scope>
    <source>
        <strain evidence="3">cv. PBC81</strain>
    </source>
</reference>
<comment type="caution">
    <text evidence="2">The sequence shown here is derived from an EMBL/GenBank/DDBJ whole genome shotgun (WGS) entry which is preliminary data.</text>
</comment>
<dbReference type="STRING" id="33114.A0A2G2UUI6"/>
<sequence length="86" mass="9869">MVAPDWSLPFEVMCNASGVAVGVVLGQRKEKLFHAIYYASKVLNEAERNYTVTEQELLAVVFAFEKFRAALRYLMMKKDAKPRLIR</sequence>
<evidence type="ECO:0000259" key="1">
    <source>
        <dbReference type="Pfam" id="PF17919"/>
    </source>
</evidence>
<protein>
    <recommendedName>
        <fullName evidence="1">Reverse transcriptase/retrotransposon-derived protein RNase H-like domain-containing protein</fullName>
    </recommendedName>
</protein>
<dbReference type="SUPFAM" id="SSF56672">
    <property type="entry name" value="DNA/RNA polymerases"/>
    <property type="match status" value="1"/>
</dbReference>
<reference evidence="3" key="2">
    <citation type="journal article" date="2017" name="J. Anim. Genet.">
        <title>Multiple reference genome sequences of hot pepper reveal the massive evolution of plant disease resistance genes by retroduplication.</title>
        <authorList>
            <person name="Kim S."/>
            <person name="Park J."/>
            <person name="Yeom S.-I."/>
            <person name="Kim Y.-M."/>
            <person name="Seo E."/>
            <person name="Kim K.-T."/>
            <person name="Kim M.-S."/>
            <person name="Lee J.M."/>
            <person name="Cheong K."/>
            <person name="Shin H.-S."/>
            <person name="Kim S.-B."/>
            <person name="Han K."/>
            <person name="Lee J."/>
            <person name="Park M."/>
            <person name="Lee H.-A."/>
            <person name="Lee H.-Y."/>
            <person name="Lee Y."/>
            <person name="Oh S."/>
            <person name="Lee J.H."/>
            <person name="Choi E."/>
            <person name="Choi E."/>
            <person name="Lee S.E."/>
            <person name="Jeon J."/>
            <person name="Kim H."/>
            <person name="Choi G."/>
            <person name="Song H."/>
            <person name="Lee J."/>
            <person name="Lee S.-C."/>
            <person name="Kwon J.-K."/>
            <person name="Lee H.-Y."/>
            <person name="Koo N."/>
            <person name="Hong Y."/>
            <person name="Kim R.W."/>
            <person name="Kang W.-H."/>
            <person name="Huh J.H."/>
            <person name="Kang B.-C."/>
            <person name="Yang T.-J."/>
            <person name="Lee Y.-H."/>
            <person name="Bennetzen J.L."/>
            <person name="Choi D."/>
        </authorList>
    </citation>
    <scope>NUCLEOTIDE SEQUENCE [LARGE SCALE GENOMIC DNA]</scope>
    <source>
        <strain evidence="3">cv. PBC81</strain>
    </source>
</reference>
<dbReference type="OrthoDB" id="1717786at2759"/>
<dbReference type="InterPro" id="IPR041577">
    <property type="entry name" value="RT_RNaseH_2"/>
</dbReference>
<evidence type="ECO:0000313" key="3">
    <source>
        <dbReference type="Proteomes" id="UP000224567"/>
    </source>
</evidence>
<gene>
    <name evidence="2" type="ORF">CQW23_35844</name>
</gene>
<evidence type="ECO:0000313" key="2">
    <source>
        <dbReference type="EMBL" id="PHT24414.1"/>
    </source>
</evidence>
<dbReference type="Pfam" id="PF17919">
    <property type="entry name" value="RT_RNaseH_2"/>
    <property type="match status" value="1"/>
</dbReference>